<evidence type="ECO:0000313" key="8">
    <source>
        <dbReference type="EMBL" id="MBW0510215.1"/>
    </source>
</evidence>
<dbReference type="OrthoDB" id="4867758at2759"/>
<dbReference type="InterPro" id="IPR012337">
    <property type="entry name" value="RNaseH-like_sf"/>
</dbReference>
<dbReference type="PANTHER" id="PTHR46481">
    <property type="entry name" value="ZINC FINGER BED DOMAIN-CONTAINING PROTEIN 4"/>
    <property type="match status" value="1"/>
</dbReference>
<keyword evidence="9" id="KW-1185">Reference proteome</keyword>
<comment type="subcellular location">
    <subcellularLocation>
        <location evidence="1">Nucleus</location>
    </subcellularLocation>
</comment>
<accession>A0A9Q3E051</accession>
<evidence type="ECO:0000256" key="2">
    <source>
        <dbReference type="ARBA" id="ARBA00022723"/>
    </source>
</evidence>
<dbReference type="SUPFAM" id="SSF53098">
    <property type="entry name" value="Ribonuclease H-like"/>
    <property type="match status" value="1"/>
</dbReference>
<reference evidence="8" key="1">
    <citation type="submission" date="2021-03" db="EMBL/GenBank/DDBJ databases">
        <title>Draft genome sequence of rust myrtle Austropuccinia psidii MF-1, a brazilian biotype.</title>
        <authorList>
            <person name="Quecine M.C."/>
            <person name="Pachon D.M.R."/>
            <person name="Bonatelli M.L."/>
            <person name="Correr F.H."/>
            <person name="Franceschini L.M."/>
            <person name="Leite T.F."/>
            <person name="Margarido G.R.A."/>
            <person name="Almeida C.A."/>
            <person name="Ferrarezi J.A."/>
            <person name="Labate C.A."/>
        </authorList>
    </citation>
    <scope>NUCLEOTIDE SEQUENCE</scope>
    <source>
        <strain evidence="8">MF-1</strain>
    </source>
</reference>
<evidence type="ECO:0000256" key="5">
    <source>
        <dbReference type="ARBA" id="ARBA00023242"/>
    </source>
</evidence>
<keyword evidence="2" id="KW-0479">Metal-binding</keyword>
<dbReference type="GO" id="GO:0008270">
    <property type="term" value="F:zinc ion binding"/>
    <property type="evidence" value="ECO:0007669"/>
    <property type="project" value="UniProtKB-KW"/>
</dbReference>
<evidence type="ECO:0000256" key="3">
    <source>
        <dbReference type="ARBA" id="ARBA00022771"/>
    </source>
</evidence>
<organism evidence="8 9">
    <name type="scientific">Austropuccinia psidii MF-1</name>
    <dbReference type="NCBI Taxonomy" id="1389203"/>
    <lineage>
        <taxon>Eukaryota</taxon>
        <taxon>Fungi</taxon>
        <taxon>Dikarya</taxon>
        <taxon>Basidiomycota</taxon>
        <taxon>Pucciniomycotina</taxon>
        <taxon>Pucciniomycetes</taxon>
        <taxon>Pucciniales</taxon>
        <taxon>Sphaerophragmiaceae</taxon>
        <taxon>Austropuccinia</taxon>
    </lineage>
</organism>
<proteinExistence type="predicted"/>
<dbReference type="InterPro" id="IPR008906">
    <property type="entry name" value="HATC_C_dom"/>
</dbReference>
<evidence type="ECO:0000313" key="9">
    <source>
        <dbReference type="Proteomes" id="UP000765509"/>
    </source>
</evidence>
<dbReference type="GO" id="GO:0005634">
    <property type="term" value="C:nucleus"/>
    <property type="evidence" value="ECO:0007669"/>
    <property type="project" value="UniProtKB-SubCell"/>
</dbReference>
<dbReference type="AlphaFoldDB" id="A0A9Q3E051"/>
<evidence type="ECO:0000256" key="1">
    <source>
        <dbReference type="ARBA" id="ARBA00004123"/>
    </source>
</evidence>
<keyword evidence="4" id="KW-0862">Zinc</keyword>
<keyword evidence="3" id="KW-0863">Zinc-finger</keyword>
<name>A0A9Q3E051_9BASI</name>
<evidence type="ECO:0000256" key="4">
    <source>
        <dbReference type="ARBA" id="ARBA00022833"/>
    </source>
</evidence>
<dbReference type="EMBL" id="AVOT02021410">
    <property type="protein sequence ID" value="MBW0510215.1"/>
    <property type="molecule type" value="Genomic_DNA"/>
</dbReference>
<keyword evidence="5" id="KW-0539">Nucleus</keyword>
<gene>
    <name evidence="8" type="ORF">O181_049930</name>
</gene>
<protein>
    <recommendedName>
        <fullName evidence="7">HAT C-terminal dimerisation domain-containing protein</fullName>
    </recommendedName>
</protein>
<dbReference type="GO" id="GO:0046983">
    <property type="term" value="F:protein dimerization activity"/>
    <property type="evidence" value="ECO:0007669"/>
    <property type="project" value="InterPro"/>
</dbReference>
<feature type="domain" description="HAT C-terminal dimerisation" evidence="7">
    <location>
        <begin position="70"/>
        <end position="149"/>
    </location>
</feature>
<dbReference type="Pfam" id="PF05699">
    <property type="entry name" value="Dimer_Tnp_hAT"/>
    <property type="match status" value="1"/>
</dbReference>
<dbReference type="PANTHER" id="PTHR46481:SF10">
    <property type="entry name" value="ZINC FINGER BED DOMAIN-CONTAINING PROTEIN 39"/>
    <property type="match status" value="1"/>
</dbReference>
<dbReference type="Proteomes" id="UP000765509">
    <property type="component" value="Unassembled WGS sequence"/>
</dbReference>
<comment type="caution">
    <text evidence="8">The sequence shown here is derived from an EMBL/GenBank/DDBJ whole genome shotgun (WGS) entry which is preliminary data.</text>
</comment>
<evidence type="ECO:0000259" key="7">
    <source>
        <dbReference type="Pfam" id="PF05699"/>
    </source>
</evidence>
<feature type="region of interest" description="Disordered" evidence="6">
    <location>
        <begin position="30"/>
        <end position="50"/>
    </location>
</feature>
<sequence>MKFFTAHDTTLAQFGTSANALAKSFEDKAQKQCTRVNNPPPEPESNGQSGLFDKMYSEKWLEGGTVESEIQRFLAEPPEPKSTYILLFWKSRGGSFPNLSLMACKYLVIPETSSPSERVFSCGRKILTYQQASLSSTHVEQLSCLKDWVHTCGCIYTND</sequence>
<evidence type="ECO:0000256" key="6">
    <source>
        <dbReference type="SAM" id="MobiDB-lite"/>
    </source>
</evidence>
<dbReference type="InterPro" id="IPR052035">
    <property type="entry name" value="ZnF_BED_domain_contain"/>
</dbReference>